<feature type="transmembrane region" description="Helical" evidence="11">
    <location>
        <begin position="205"/>
        <end position="229"/>
    </location>
</feature>
<keyword evidence="14" id="KW-1185">Reference proteome</keyword>
<dbReference type="Pfam" id="PF00005">
    <property type="entry name" value="ABC_tran"/>
    <property type="match status" value="2"/>
</dbReference>
<protein>
    <submittedName>
        <fullName evidence="13">ATP-binding cassette domain-containing protein</fullName>
    </submittedName>
</protein>
<evidence type="ECO:0000313" key="14">
    <source>
        <dbReference type="Proteomes" id="UP000476332"/>
    </source>
</evidence>
<evidence type="ECO:0000256" key="4">
    <source>
        <dbReference type="ARBA" id="ARBA00022475"/>
    </source>
</evidence>
<keyword evidence="4" id="KW-1003">Cell membrane</keyword>
<keyword evidence="7 13" id="KW-0067">ATP-binding</keyword>
<dbReference type="PANTHER" id="PTHR43820:SF4">
    <property type="entry name" value="HIGH-AFFINITY BRANCHED-CHAIN AMINO ACID TRANSPORT ATP-BINDING PROTEIN LIVF"/>
    <property type="match status" value="1"/>
</dbReference>
<dbReference type="Proteomes" id="UP000476332">
    <property type="component" value="Unassembled WGS sequence"/>
</dbReference>
<comment type="caution">
    <text evidence="13">The sequence shown here is derived from an EMBL/GenBank/DDBJ whole genome shotgun (WGS) entry which is preliminary data.</text>
</comment>
<name>A0A6L9MFY5_9HYPH</name>
<evidence type="ECO:0000256" key="6">
    <source>
        <dbReference type="ARBA" id="ARBA00022741"/>
    </source>
</evidence>
<feature type="transmembrane region" description="Helical" evidence="11">
    <location>
        <begin position="279"/>
        <end position="298"/>
    </location>
</feature>
<dbReference type="InterPro" id="IPR017871">
    <property type="entry name" value="ABC_transporter-like_CS"/>
</dbReference>
<dbReference type="EMBL" id="JAAAMJ010000003">
    <property type="protein sequence ID" value="NDV86528.1"/>
    <property type="molecule type" value="Genomic_DNA"/>
</dbReference>
<keyword evidence="6" id="KW-0547">Nucleotide-binding</keyword>
<evidence type="ECO:0000256" key="3">
    <source>
        <dbReference type="ARBA" id="ARBA00022448"/>
    </source>
</evidence>
<dbReference type="SUPFAM" id="SSF52540">
    <property type="entry name" value="P-loop containing nucleoside triphosphate hydrolases"/>
    <property type="match status" value="2"/>
</dbReference>
<dbReference type="PANTHER" id="PTHR43820">
    <property type="entry name" value="HIGH-AFFINITY BRANCHED-CHAIN AMINO ACID TRANSPORT ATP-BINDING PROTEIN LIVF"/>
    <property type="match status" value="1"/>
</dbReference>
<sequence length="831" mass="86619">MRYATPLAAIALGALALFTIFTGNGYQLFVLSLLGLTAIVGIGLNILVGMTGQISLGHVGFYAIGAYTVGILTKDYGLSFWLALPLAGLLAAVAGALLSIPALRVRGPYLAMITIAFGFIVEQSAAELSWLTGGWNGILGIAPSSLFGMSFSPRDTALLVLVLVAASLLFYARFSASRWGTALRALRDSEVAAGSIGLDPVRLRCVAFALSAAFAGIAGGVYAVLSGFISPESFPFFESILFLLVVMIGGADTILGPLIGAIVVILLPEVFSALAEYRLLVVGLLLLVVLRLAPRGIVGGLQQIAARTLGKDAGPRVDPEAAAIFPRAEAARALVVTDLSITFGGVKAVQDLSFRAEPGAVTSIIGPNGAGKTTVLNLITGYYQPQSGTVRLGDRNLAGSAAHRVARAGIARSYQTTQLFEQLSVLDNLMIAMVGGKARPRDAFRRLESNERARRAEALLAFVGYRGTLQTPAGALAHIDKRLVEIARALAFAPEVLLLDEPAAGLGEDDSAQLAGLIRRIAEGGMSVVLIEHDMTLVMGVSDHILVLDAGRKIAEGTPAAIREDPVVLKAYLGDNEIALRSRAAPKDAGPSVLAVTGLTASYGASEVLRGIDIAVSQGELVAVLGANGAGKSTLMRALAGLHRPVGGSVSFAGQEVGQLPANRIARLGLVLVPEGRQVFPELTVEQNIRLGAYGRPSADLTGDIEKLMDRFPRLRERRTQRAGLLSGGEQQMLAIARGLVANPEVLLLDEPSLGLAPALIQDLYATLGALRDDGTTILLVDQMAEMALSIADRAYVLSSGAIVAGGTPAEVRQSGVLHDSYLGGGTEAAA</sequence>
<evidence type="ECO:0000256" key="11">
    <source>
        <dbReference type="SAM" id="Phobius"/>
    </source>
</evidence>
<dbReference type="GO" id="GO:0015807">
    <property type="term" value="P:L-amino acid transport"/>
    <property type="evidence" value="ECO:0007669"/>
    <property type="project" value="TreeGrafter"/>
</dbReference>
<reference evidence="13 14" key="1">
    <citation type="submission" date="2020-01" db="EMBL/GenBank/DDBJ databases">
        <title>Genomes of bacteria type strains.</title>
        <authorList>
            <person name="Chen J."/>
            <person name="Zhu S."/>
            <person name="Chen J."/>
        </authorList>
    </citation>
    <scope>NUCLEOTIDE SEQUENCE [LARGE SCALE GENOMIC DNA]</scope>
    <source>
        <strain evidence="13 14">KCTC 52919</strain>
    </source>
</reference>
<dbReference type="GO" id="GO:0005886">
    <property type="term" value="C:plasma membrane"/>
    <property type="evidence" value="ECO:0007669"/>
    <property type="project" value="UniProtKB-SubCell"/>
</dbReference>
<evidence type="ECO:0000256" key="2">
    <source>
        <dbReference type="ARBA" id="ARBA00005417"/>
    </source>
</evidence>
<evidence type="ECO:0000256" key="10">
    <source>
        <dbReference type="ARBA" id="ARBA00023136"/>
    </source>
</evidence>
<keyword evidence="8" id="KW-0029">Amino-acid transport</keyword>
<dbReference type="GO" id="GO:0016887">
    <property type="term" value="F:ATP hydrolysis activity"/>
    <property type="evidence" value="ECO:0007669"/>
    <property type="project" value="InterPro"/>
</dbReference>
<proteinExistence type="inferred from homology"/>
<dbReference type="CDD" id="cd06581">
    <property type="entry name" value="TM_PBP1_LivM_like"/>
    <property type="match status" value="1"/>
</dbReference>
<evidence type="ECO:0000256" key="8">
    <source>
        <dbReference type="ARBA" id="ARBA00022970"/>
    </source>
</evidence>
<keyword evidence="9 11" id="KW-1133">Transmembrane helix</keyword>
<dbReference type="Pfam" id="PF12399">
    <property type="entry name" value="BCA_ABC_TP_C"/>
    <property type="match status" value="1"/>
</dbReference>
<evidence type="ECO:0000256" key="1">
    <source>
        <dbReference type="ARBA" id="ARBA00004651"/>
    </source>
</evidence>
<dbReference type="InterPro" id="IPR043428">
    <property type="entry name" value="LivM-like"/>
</dbReference>
<dbReference type="PROSITE" id="PS50893">
    <property type="entry name" value="ABC_TRANSPORTER_2"/>
    <property type="match status" value="2"/>
</dbReference>
<dbReference type="InterPro" id="IPR003593">
    <property type="entry name" value="AAA+_ATPase"/>
</dbReference>
<dbReference type="CDD" id="cd03219">
    <property type="entry name" value="ABC_Mj1267_LivG_branched"/>
    <property type="match status" value="1"/>
</dbReference>
<evidence type="ECO:0000256" key="7">
    <source>
        <dbReference type="ARBA" id="ARBA00022840"/>
    </source>
</evidence>
<feature type="transmembrane region" description="Helical" evidence="11">
    <location>
        <begin position="26"/>
        <end position="47"/>
    </location>
</feature>
<dbReference type="Gene3D" id="3.40.50.300">
    <property type="entry name" value="P-loop containing nucleotide triphosphate hydrolases"/>
    <property type="match status" value="2"/>
</dbReference>
<gene>
    <name evidence="13" type="ORF">GTW51_07425</name>
</gene>
<dbReference type="PROSITE" id="PS00211">
    <property type="entry name" value="ABC_TRANSPORTER_1"/>
    <property type="match status" value="1"/>
</dbReference>
<keyword evidence="3" id="KW-0813">Transport</keyword>
<dbReference type="InterPro" id="IPR027417">
    <property type="entry name" value="P-loop_NTPase"/>
</dbReference>
<dbReference type="Pfam" id="PF02653">
    <property type="entry name" value="BPD_transp_2"/>
    <property type="match status" value="1"/>
</dbReference>
<feature type="transmembrane region" description="Helical" evidence="11">
    <location>
        <begin position="54"/>
        <end position="72"/>
    </location>
</feature>
<dbReference type="GO" id="GO:0005524">
    <property type="term" value="F:ATP binding"/>
    <property type="evidence" value="ECO:0007669"/>
    <property type="project" value="UniProtKB-KW"/>
</dbReference>
<feature type="domain" description="ABC transporter" evidence="12">
    <location>
        <begin position="594"/>
        <end position="825"/>
    </location>
</feature>
<dbReference type="CDD" id="cd03224">
    <property type="entry name" value="ABC_TM1139_LivF_branched"/>
    <property type="match status" value="1"/>
</dbReference>
<feature type="transmembrane region" description="Helical" evidence="11">
    <location>
        <begin position="156"/>
        <end position="174"/>
    </location>
</feature>
<comment type="similarity">
    <text evidence="2">Belongs to the ABC transporter superfamily.</text>
</comment>
<feature type="transmembrane region" description="Helical" evidence="11">
    <location>
        <begin position="78"/>
        <end position="100"/>
    </location>
</feature>
<dbReference type="InterPro" id="IPR003439">
    <property type="entry name" value="ABC_transporter-like_ATP-bd"/>
</dbReference>
<feature type="transmembrane region" description="Helical" evidence="11">
    <location>
        <begin position="107"/>
        <end position="126"/>
    </location>
</feature>
<dbReference type="InterPro" id="IPR001851">
    <property type="entry name" value="ABC_transp_permease"/>
</dbReference>
<evidence type="ECO:0000256" key="9">
    <source>
        <dbReference type="ARBA" id="ARBA00022989"/>
    </source>
</evidence>
<comment type="subcellular location">
    <subcellularLocation>
        <location evidence="1">Cell membrane</location>
        <topology evidence="1">Multi-pass membrane protein</topology>
    </subcellularLocation>
</comment>
<evidence type="ECO:0000256" key="5">
    <source>
        <dbReference type="ARBA" id="ARBA00022692"/>
    </source>
</evidence>
<dbReference type="RefSeq" id="WP_163043259.1">
    <property type="nucleotide sequence ID" value="NZ_JAAAMJ010000003.1"/>
</dbReference>
<dbReference type="GO" id="GO:0015658">
    <property type="term" value="F:branched-chain amino acid transmembrane transporter activity"/>
    <property type="evidence" value="ECO:0007669"/>
    <property type="project" value="InterPro"/>
</dbReference>
<keyword evidence="10 11" id="KW-0472">Membrane</keyword>
<accession>A0A6L9MFY5</accession>
<evidence type="ECO:0000259" key="12">
    <source>
        <dbReference type="PROSITE" id="PS50893"/>
    </source>
</evidence>
<evidence type="ECO:0000313" key="13">
    <source>
        <dbReference type="EMBL" id="NDV86528.1"/>
    </source>
</evidence>
<feature type="transmembrane region" description="Helical" evidence="11">
    <location>
        <begin position="241"/>
        <end position="267"/>
    </location>
</feature>
<dbReference type="InterPro" id="IPR032823">
    <property type="entry name" value="BCA_ABC_TP_C"/>
</dbReference>
<dbReference type="SMART" id="SM00382">
    <property type="entry name" value="AAA"/>
    <property type="match status" value="2"/>
</dbReference>
<keyword evidence="5 11" id="KW-0812">Transmembrane</keyword>
<dbReference type="AlphaFoldDB" id="A0A6L9MFY5"/>
<dbReference type="InterPro" id="IPR052156">
    <property type="entry name" value="BCAA_Transport_ATP-bd_LivF"/>
</dbReference>
<feature type="domain" description="ABC transporter" evidence="12">
    <location>
        <begin position="334"/>
        <end position="575"/>
    </location>
</feature>
<organism evidence="13 14">
    <name type="scientific">Aurantimonas aggregata</name>
    <dbReference type="NCBI Taxonomy" id="2047720"/>
    <lineage>
        <taxon>Bacteria</taxon>
        <taxon>Pseudomonadati</taxon>
        <taxon>Pseudomonadota</taxon>
        <taxon>Alphaproteobacteria</taxon>
        <taxon>Hyphomicrobiales</taxon>
        <taxon>Aurantimonadaceae</taxon>
        <taxon>Aurantimonas</taxon>
    </lineage>
</organism>